<dbReference type="EMBL" id="CM041534">
    <property type="protein sequence ID" value="KAI3373187.1"/>
    <property type="molecule type" value="Genomic_DNA"/>
</dbReference>
<evidence type="ECO:0000313" key="2">
    <source>
        <dbReference type="Proteomes" id="UP000831701"/>
    </source>
</evidence>
<accession>A0ACB8WZD6</accession>
<gene>
    <name evidence="1" type="ORF">L3Q82_006494</name>
</gene>
<protein>
    <submittedName>
        <fullName evidence="1">Uncharacterized protein</fullName>
    </submittedName>
</protein>
<dbReference type="Proteomes" id="UP000831701">
    <property type="component" value="Chromosome 4"/>
</dbReference>
<comment type="caution">
    <text evidence="1">The sequence shown here is derived from an EMBL/GenBank/DDBJ whole genome shotgun (WGS) entry which is preliminary data.</text>
</comment>
<name>A0ACB8WZD6_9TELE</name>
<proteinExistence type="predicted"/>
<keyword evidence="2" id="KW-1185">Reference proteome</keyword>
<evidence type="ECO:0000313" key="1">
    <source>
        <dbReference type="EMBL" id="KAI3373187.1"/>
    </source>
</evidence>
<sequence>MLPTVASEPTLLTHSSTNASPTPPRGSHLPYFPHSPYKHLSPTSRPGHDPVLTQGPAPSSSLPPPPPPPPCATGPGEAAAWGCCCSLGGAAAPLSRYLGKVLDVS</sequence>
<reference evidence="1" key="1">
    <citation type="submission" date="2022-04" db="EMBL/GenBank/DDBJ databases">
        <title>Jade perch genome.</title>
        <authorList>
            <person name="Chao B."/>
        </authorList>
    </citation>
    <scope>NUCLEOTIDE SEQUENCE</scope>
    <source>
        <strain evidence="1">CB-2022</strain>
    </source>
</reference>
<organism evidence="1 2">
    <name type="scientific">Scortum barcoo</name>
    <name type="common">barcoo grunter</name>
    <dbReference type="NCBI Taxonomy" id="214431"/>
    <lineage>
        <taxon>Eukaryota</taxon>
        <taxon>Metazoa</taxon>
        <taxon>Chordata</taxon>
        <taxon>Craniata</taxon>
        <taxon>Vertebrata</taxon>
        <taxon>Euteleostomi</taxon>
        <taxon>Actinopterygii</taxon>
        <taxon>Neopterygii</taxon>
        <taxon>Teleostei</taxon>
        <taxon>Neoteleostei</taxon>
        <taxon>Acanthomorphata</taxon>
        <taxon>Eupercaria</taxon>
        <taxon>Centrarchiformes</taxon>
        <taxon>Terapontoidei</taxon>
        <taxon>Terapontidae</taxon>
        <taxon>Scortum</taxon>
    </lineage>
</organism>